<dbReference type="PROSITE" id="PS01124">
    <property type="entry name" value="HTH_ARAC_FAMILY_2"/>
    <property type="match status" value="1"/>
</dbReference>
<dbReference type="Gene3D" id="1.10.10.60">
    <property type="entry name" value="Homeodomain-like"/>
    <property type="match status" value="1"/>
</dbReference>
<evidence type="ECO:0000313" key="5">
    <source>
        <dbReference type="EMBL" id="ECD6444736.1"/>
    </source>
</evidence>
<keyword evidence="2" id="KW-0238">DNA-binding</keyword>
<keyword evidence="1" id="KW-0805">Transcription regulation</keyword>
<feature type="domain" description="HTH araC/xylS-type" evidence="4">
    <location>
        <begin position="195"/>
        <end position="292"/>
    </location>
</feature>
<comment type="caution">
    <text evidence="5">The sequence shown here is derived from an EMBL/GenBank/DDBJ whole genome shotgun (WGS) entry which is preliminary data.</text>
</comment>
<protein>
    <submittedName>
        <fullName evidence="5">AraC family transcriptional regulator</fullName>
    </submittedName>
</protein>
<dbReference type="PANTHER" id="PTHR43280">
    <property type="entry name" value="ARAC-FAMILY TRANSCRIPTIONAL REGULATOR"/>
    <property type="match status" value="1"/>
</dbReference>
<keyword evidence="3" id="KW-0804">Transcription</keyword>
<gene>
    <name evidence="5" type="ORF">E2Q46_22300</name>
</gene>
<evidence type="ECO:0000256" key="3">
    <source>
        <dbReference type="ARBA" id="ARBA00023163"/>
    </source>
</evidence>
<evidence type="ECO:0000256" key="2">
    <source>
        <dbReference type="ARBA" id="ARBA00023125"/>
    </source>
</evidence>
<dbReference type="SUPFAM" id="SSF46689">
    <property type="entry name" value="Homeodomain-like"/>
    <property type="match status" value="1"/>
</dbReference>
<name>A0A5H8S334_SALET</name>
<organism evidence="5">
    <name type="scientific">Salmonella enterica subsp. enterica serovar Durham</name>
    <dbReference type="NCBI Taxonomy" id="1954178"/>
    <lineage>
        <taxon>Bacteria</taxon>
        <taxon>Pseudomonadati</taxon>
        <taxon>Pseudomonadota</taxon>
        <taxon>Gammaproteobacteria</taxon>
        <taxon>Enterobacterales</taxon>
        <taxon>Enterobacteriaceae</taxon>
        <taxon>Salmonella</taxon>
    </lineage>
</organism>
<dbReference type="GO" id="GO:0043565">
    <property type="term" value="F:sequence-specific DNA binding"/>
    <property type="evidence" value="ECO:0007669"/>
    <property type="project" value="InterPro"/>
</dbReference>
<dbReference type="Pfam" id="PF12833">
    <property type="entry name" value="HTH_18"/>
    <property type="match status" value="1"/>
</dbReference>
<dbReference type="AlphaFoldDB" id="A0A5H8S334"/>
<dbReference type="InterPro" id="IPR018060">
    <property type="entry name" value="HTH_AraC"/>
</dbReference>
<dbReference type="InterPro" id="IPR009057">
    <property type="entry name" value="Homeodomain-like_sf"/>
</dbReference>
<reference evidence="5" key="1">
    <citation type="submission" date="2019-03" db="EMBL/GenBank/DDBJ databases">
        <authorList>
            <person name="Ashton P.M."/>
            <person name="Dallman T."/>
            <person name="Nair S."/>
            <person name="De Pinna E."/>
            <person name="Peters T."/>
            <person name="Grant K."/>
        </authorList>
    </citation>
    <scope>NUCLEOTIDE SEQUENCE</scope>
    <source>
        <strain evidence="5">121460</strain>
    </source>
</reference>
<dbReference type="SMART" id="SM00342">
    <property type="entry name" value="HTH_ARAC"/>
    <property type="match status" value="1"/>
</dbReference>
<proteinExistence type="predicted"/>
<dbReference type="GO" id="GO:0003700">
    <property type="term" value="F:DNA-binding transcription factor activity"/>
    <property type="evidence" value="ECO:0007669"/>
    <property type="project" value="InterPro"/>
</dbReference>
<dbReference type="PANTHER" id="PTHR43280:SF11">
    <property type="entry name" value="RCS-SPECIFIC HTH-TYPE TRANSCRIPTIONAL ACTIVATOR RCLR"/>
    <property type="match status" value="1"/>
</dbReference>
<sequence>MNKVKTVRNDISIGFYSSNIDDLTQDIYIETPLPFFYFIYTKGNDFKLSINGQKFFCKKNQGVFINKSVPFAILLHWSDHNILRSDINIVRLTSSDISEHNLWFDHDFIRLKEMSSGVIDKNYFLFDFSELDDTGLMAVSWIISQCSQEYTCREEIASEKLYRKIKVSFLLSYFMNINSDVSNIFHSASVTLTSERVASLVMSDYSKNWSLEELADNLLMSSSSLKKKMYKEIGSVTAFINKLKLTESLRRLIRTNDSISTIANSLGYKSPSYFTRIFKKYLKLHPMEIRLRKKRHS</sequence>
<evidence type="ECO:0000259" key="4">
    <source>
        <dbReference type="PROSITE" id="PS01124"/>
    </source>
</evidence>
<evidence type="ECO:0000256" key="1">
    <source>
        <dbReference type="ARBA" id="ARBA00023015"/>
    </source>
</evidence>
<dbReference type="EMBL" id="AAIFJK010000043">
    <property type="protein sequence ID" value="ECD6444736.1"/>
    <property type="molecule type" value="Genomic_DNA"/>
</dbReference>
<accession>A0A5H8S334</accession>